<evidence type="ECO:0000313" key="4">
    <source>
        <dbReference type="Proteomes" id="UP000008810"/>
    </source>
</evidence>
<evidence type="ECO:0000256" key="1">
    <source>
        <dbReference type="SAM" id="Phobius"/>
    </source>
</evidence>
<evidence type="ECO:0000313" key="3">
    <source>
        <dbReference type="EnsemblPlants" id="KQK05886"/>
    </source>
</evidence>
<keyword evidence="1" id="KW-0472">Membrane</keyword>
<name>A0A0Q3MP32_BRADI</name>
<reference evidence="2" key="2">
    <citation type="submission" date="2017-06" db="EMBL/GenBank/DDBJ databases">
        <title>WGS assembly of Brachypodium distachyon.</title>
        <authorList>
            <consortium name="The International Brachypodium Initiative"/>
            <person name="Lucas S."/>
            <person name="Harmon-Smith M."/>
            <person name="Lail K."/>
            <person name="Tice H."/>
            <person name="Grimwood J."/>
            <person name="Bruce D."/>
            <person name="Barry K."/>
            <person name="Shu S."/>
            <person name="Lindquist E."/>
            <person name="Wang M."/>
            <person name="Pitluck S."/>
            <person name="Vogel J.P."/>
            <person name="Garvin D.F."/>
            <person name="Mockler T.C."/>
            <person name="Schmutz J."/>
            <person name="Rokhsar D."/>
            <person name="Bevan M.W."/>
        </authorList>
    </citation>
    <scope>NUCLEOTIDE SEQUENCE</scope>
    <source>
        <strain evidence="2">Bd21</strain>
    </source>
</reference>
<keyword evidence="1" id="KW-1133">Transmembrane helix</keyword>
<dbReference type="EMBL" id="CM000881">
    <property type="protein sequence ID" value="KQK05886.1"/>
    <property type="molecule type" value="Genomic_DNA"/>
</dbReference>
<keyword evidence="4" id="KW-1185">Reference proteome</keyword>
<dbReference type="InParanoid" id="A0A0Q3MP32"/>
<keyword evidence="1" id="KW-0812">Transmembrane</keyword>
<organism evidence="2">
    <name type="scientific">Brachypodium distachyon</name>
    <name type="common">Purple false brome</name>
    <name type="synonym">Trachynia distachya</name>
    <dbReference type="NCBI Taxonomy" id="15368"/>
    <lineage>
        <taxon>Eukaryota</taxon>
        <taxon>Viridiplantae</taxon>
        <taxon>Streptophyta</taxon>
        <taxon>Embryophyta</taxon>
        <taxon>Tracheophyta</taxon>
        <taxon>Spermatophyta</taxon>
        <taxon>Magnoliopsida</taxon>
        <taxon>Liliopsida</taxon>
        <taxon>Poales</taxon>
        <taxon>Poaceae</taxon>
        <taxon>BOP clade</taxon>
        <taxon>Pooideae</taxon>
        <taxon>Stipodae</taxon>
        <taxon>Brachypodieae</taxon>
        <taxon>Brachypodium</taxon>
    </lineage>
</organism>
<gene>
    <name evidence="2" type="ORF">BRADI_2g23175v3</name>
</gene>
<dbReference type="Proteomes" id="UP000008810">
    <property type="component" value="Chromosome 2"/>
</dbReference>
<sequence length="98" mass="11077">MRRRGPSFCSRGRGSGREVEGTKLLLYSSPRRRWRRSSPVFLFTALSFSFSFSLSLYMLPFCSDLFAVLSGVSRRRQQRLGGFRSALSAVRSSGATDR</sequence>
<reference evidence="2 3" key="1">
    <citation type="journal article" date="2010" name="Nature">
        <title>Genome sequencing and analysis of the model grass Brachypodium distachyon.</title>
        <authorList>
            <consortium name="International Brachypodium Initiative"/>
        </authorList>
    </citation>
    <scope>NUCLEOTIDE SEQUENCE [LARGE SCALE GENOMIC DNA]</scope>
    <source>
        <strain evidence="2 3">Bd21</strain>
    </source>
</reference>
<proteinExistence type="predicted"/>
<protein>
    <recommendedName>
        <fullName evidence="5">Transmembrane protein</fullName>
    </recommendedName>
</protein>
<dbReference type="AlphaFoldDB" id="A0A0Q3MP32"/>
<evidence type="ECO:0000313" key="2">
    <source>
        <dbReference type="EMBL" id="KQK05886.1"/>
    </source>
</evidence>
<evidence type="ECO:0008006" key="5">
    <source>
        <dbReference type="Google" id="ProtNLM"/>
    </source>
</evidence>
<dbReference type="Gramene" id="KQK05886">
    <property type="protein sequence ID" value="KQK05886"/>
    <property type="gene ID" value="BRADI_2g23175v3"/>
</dbReference>
<accession>A0A0Q3MP32</accession>
<reference evidence="3" key="3">
    <citation type="submission" date="2018-08" db="UniProtKB">
        <authorList>
            <consortium name="EnsemblPlants"/>
        </authorList>
    </citation>
    <scope>IDENTIFICATION</scope>
    <source>
        <strain evidence="3">cv. Bd21</strain>
    </source>
</reference>
<dbReference type="EnsemblPlants" id="KQK05886">
    <property type="protein sequence ID" value="KQK05886"/>
    <property type="gene ID" value="BRADI_2g23175v3"/>
</dbReference>
<feature type="transmembrane region" description="Helical" evidence="1">
    <location>
        <begin position="40"/>
        <end position="59"/>
    </location>
</feature>